<sequence length="76" mass="8425">MNCALLVPSHGAPTSDSELLPCLLKEGHEGSKHLARLGPGAYILWEQDFECDCEEENCDSFIYQEITESEAQKLLA</sequence>
<proteinExistence type="predicted"/>
<comment type="caution">
    <text evidence="1">The sequence shown here is derived from an EMBL/GenBank/DDBJ whole genome shotgun (WGS) entry which is preliminary data.</text>
</comment>
<evidence type="ECO:0000313" key="2">
    <source>
        <dbReference type="Proteomes" id="UP000178684"/>
    </source>
</evidence>
<accession>A0A1F5X311</accession>
<protein>
    <submittedName>
        <fullName evidence="1">Uncharacterized protein</fullName>
    </submittedName>
</protein>
<name>A0A1F5X311_9BACT</name>
<gene>
    <name evidence="1" type="ORF">A3B18_02950</name>
</gene>
<dbReference type="AlphaFoldDB" id="A0A1F5X311"/>
<reference evidence="1 2" key="1">
    <citation type="journal article" date="2016" name="Nat. Commun.">
        <title>Thousands of microbial genomes shed light on interconnected biogeochemical processes in an aquifer system.</title>
        <authorList>
            <person name="Anantharaman K."/>
            <person name="Brown C.T."/>
            <person name="Hug L.A."/>
            <person name="Sharon I."/>
            <person name="Castelle C.J."/>
            <person name="Probst A.J."/>
            <person name="Thomas B.C."/>
            <person name="Singh A."/>
            <person name="Wilkins M.J."/>
            <person name="Karaoz U."/>
            <person name="Brodie E.L."/>
            <person name="Williams K.H."/>
            <person name="Hubbard S.S."/>
            <person name="Banfield J.F."/>
        </authorList>
    </citation>
    <scope>NUCLEOTIDE SEQUENCE [LARGE SCALE GENOMIC DNA]</scope>
</reference>
<dbReference type="Proteomes" id="UP000178684">
    <property type="component" value="Unassembled WGS sequence"/>
</dbReference>
<evidence type="ECO:0000313" key="1">
    <source>
        <dbReference type="EMBL" id="OGF82274.1"/>
    </source>
</evidence>
<organism evidence="1 2">
    <name type="scientific">Candidatus Giovannonibacteria bacterium RIFCSPLOWO2_01_FULL_46_13</name>
    <dbReference type="NCBI Taxonomy" id="1798352"/>
    <lineage>
        <taxon>Bacteria</taxon>
        <taxon>Candidatus Giovannoniibacteriota</taxon>
    </lineage>
</organism>
<dbReference type="EMBL" id="MFIE01000023">
    <property type="protein sequence ID" value="OGF82274.1"/>
    <property type="molecule type" value="Genomic_DNA"/>
</dbReference>